<protein>
    <submittedName>
        <fullName evidence="1">Uncharacterized protein</fullName>
    </submittedName>
</protein>
<comment type="caution">
    <text evidence="1">The sequence shown here is derived from an EMBL/GenBank/DDBJ whole genome shotgun (WGS) entry which is preliminary data.</text>
</comment>
<dbReference type="AlphaFoldDB" id="A0A4Y2WU36"/>
<name>A0A4Y2WU36_ARAVE</name>
<dbReference type="EMBL" id="BGPR01064665">
    <property type="protein sequence ID" value="GBO39602.1"/>
    <property type="molecule type" value="Genomic_DNA"/>
</dbReference>
<dbReference type="Proteomes" id="UP000499080">
    <property type="component" value="Unassembled WGS sequence"/>
</dbReference>
<sequence length="52" mass="5827">MPLLLTILRSTVTFQRWLKFGLTLCGDSGCLFSSLSLVYGDVLMMAEIRTDI</sequence>
<proteinExistence type="predicted"/>
<reference evidence="1 2" key="1">
    <citation type="journal article" date="2019" name="Sci. Rep.">
        <title>Orb-weaving spider Araneus ventricosus genome elucidates the spidroin gene catalogue.</title>
        <authorList>
            <person name="Kono N."/>
            <person name="Nakamura H."/>
            <person name="Ohtoshi R."/>
            <person name="Moran D.A.P."/>
            <person name="Shinohara A."/>
            <person name="Yoshida Y."/>
            <person name="Fujiwara M."/>
            <person name="Mori M."/>
            <person name="Tomita M."/>
            <person name="Arakawa K."/>
        </authorList>
    </citation>
    <scope>NUCLEOTIDE SEQUENCE [LARGE SCALE GENOMIC DNA]</scope>
</reference>
<accession>A0A4Y2WU36</accession>
<organism evidence="1 2">
    <name type="scientific">Araneus ventricosus</name>
    <name type="common">Orbweaver spider</name>
    <name type="synonym">Epeira ventricosa</name>
    <dbReference type="NCBI Taxonomy" id="182803"/>
    <lineage>
        <taxon>Eukaryota</taxon>
        <taxon>Metazoa</taxon>
        <taxon>Ecdysozoa</taxon>
        <taxon>Arthropoda</taxon>
        <taxon>Chelicerata</taxon>
        <taxon>Arachnida</taxon>
        <taxon>Araneae</taxon>
        <taxon>Araneomorphae</taxon>
        <taxon>Entelegynae</taxon>
        <taxon>Araneoidea</taxon>
        <taxon>Araneidae</taxon>
        <taxon>Araneus</taxon>
    </lineage>
</organism>
<feature type="non-terminal residue" evidence="1">
    <location>
        <position position="52"/>
    </location>
</feature>
<gene>
    <name evidence="1" type="ORF">AVEN_119503_1</name>
</gene>
<keyword evidence="2" id="KW-1185">Reference proteome</keyword>
<evidence type="ECO:0000313" key="2">
    <source>
        <dbReference type="Proteomes" id="UP000499080"/>
    </source>
</evidence>
<evidence type="ECO:0000313" key="1">
    <source>
        <dbReference type="EMBL" id="GBO39602.1"/>
    </source>
</evidence>